<dbReference type="AlphaFoldDB" id="A0A3Q9FJR2"/>
<proteinExistence type="predicted"/>
<dbReference type="Proteomes" id="UP000267268">
    <property type="component" value="Chromosome 1"/>
</dbReference>
<evidence type="ECO:0000313" key="2">
    <source>
        <dbReference type="Proteomes" id="UP000267268"/>
    </source>
</evidence>
<protein>
    <recommendedName>
        <fullName evidence="3">Hydrolase TatD</fullName>
    </recommendedName>
</protein>
<dbReference type="InterPro" id="IPR032466">
    <property type="entry name" value="Metal_Hydrolase"/>
</dbReference>
<dbReference type="OrthoDB" id="664222at2"/>
<evidence type="ECO:0000313" key="1">
    <source>
        <dbReference type="EMBL" id="AZQ61322.1"/>
    </source>
</evidence>
<dbReference type="Pfam" id="PF01026">
    <property type="entry name" value="TatD_DNase"/>
    <property type="match status" value="1"/>
</dbReference>
<name>A0A3Q9FJR2_9BACT</name>
<gene>
    <name evidence="1" type="ORF">EI427_03515</name>
</gene>
<dbReference type="InterPro" id="IPR001130">
    <property type="entry name" value="TatD-like"/>
</dbReference>
<dbReference type="PANTHER" id="PTHR47176">
    <property type="entry name" value="OSJNBA0020J04.13 PROTEIN"/>
    <property type="match status" value="1"/>
</dbReference>
<accession>A0A3Q9FJR2</accession>
<keyword evidence="2" id="KW-1185">Reference proteome</keyword>
<dbReference type="PANTHER" id="PTHR47176:SF1">
    <property type="entry name" value="OS04G0577500 PROTEIN"/>
    <property type="match status" value="1"/>
</dbReference>
<dbReference type="KEGG" id="fll:EI427_03515"/>
<dbReference type="SUPFAM" id="SSF51556">
    <property type="entry name" value="Metallo-dependent hydrolases"/>
    <property type="match status" value="1"/>
</dbReference>
<dbReference type="GO" id="GO:0016788">
    <property type="term" value="F:hydrolase activity, acting on ester bonds"/>
    <property type="evidence" value="ECO:0007669"/>
    <property type="project" value="InterPro"/>
</dbReference>
<evidence type="ECO:0008006" key="3">
    <source>
        <dbReference type="Google" id="ProtNLM"/>
    </source>
</evidence>
<dbReference type="EMBL" id="CP034562">
    <property type="protein sequence ID" value="AZQ61322.1"/>
    <property type="molecule type" value="Genomic_DNA"/>
</dbReference>
<reference evidence="1 2" key="1">
    <citation type="submission" date="2018-12" db="EMBL/GenBank/DDBJ databases">
        <title>Flammeovirga pectinis sp. nov., isolated from the gut of the Korean scallop, Patinopecten yessoensis.</title>
        <authorList>
            <person name="Bae J.-W."/>
            <person name="Jeong Y.-S."/>
            <person name="Kang W."/>
        </authorList>
    </citation>
    <scope>NUCLEOTIDE SEQUENCE [LARGE SCALE GENOMIC DNA]</scope>
    <source>
        <strain evidence="1 2">L12M1</strain>
    </source>
</reference>
<dbReference type="Gene3D" id="3.20.20.140">
    <property type="entry name" value="Metal-dependent hydrolases"/>
    <property type="match status" value="1"/>
</dbReference>
<dbReference type="RefSeq" id="WP_126611683.1">
    <property type="nucleotide sequence ID" value="NZ_CP034562.1"/>
</dbReference>
<sequence length="223" mass="25546">MFIFFDSHTHHKSIYSNVIGVYNHLLQNDCTLLNSQLNSAGIHPWYIDDLSITENIDKLKSIITTLDAVGEAGLDRSIKTDLALQTEVFTAQIEVSEEFEKPMIIHCVKAYSDLLALRKKGKCKQPWIIHGYQGNKETANQLIKSGCYLSFGKALMYKRPKLTEAYELADKSKILFETDDDKNLSIEDLYQFVCTTYNEEMSVLQQQKLKIANQLFPKLDQLL</sequence>
<organism evidence="1 2">
    <name type="scientific">Flammeovirga pectinis</name>
    <dbReference type="NCBI Taxonomy" id="2494373"/>
    <lineage>
        <taxon>Bacteria</taxon>
        <taxon>Pseudomonadati</taxon>
        <taxon>Bacteroidota</taxon>
        <taxon>Cytophagia</taxon>
        <taxon>Cytophagales</taxon>
        <taxon>Flammeovirgaceae</taxon>
        <taxon>Flammeovirga</taxon>
    </lineage>
</organism>